<feature type="region of interest" description="Disordered" evidence="1">
    <location>
        <begin position="1"/>
        <end position="29"/>
    </location>
</feature>
<evidence type="ECO:0000256" key="1">
    <source>
        <dbReference type="SAM" id="MobiDB-lite"/>
    </source>
</evidence>
<feature type="compositionally biased region" description="Basic residues" evidence="1">
    <location>
        <begin position="1"/>
        <end position="13"/>
    </location>
</feature>
<evidence type="ECO:0000313" key="2">
    <source>
        <dbReference type="EMBL" id="CAA9251649.1"/>
    </source>
</evidence>
<organism evidence="2">
    <name type="scientific">uncultured Acetobacteraceae bacterium</name>
    <dbReference type="NCBI Taxonomy" id="169975"/>
    <lineage>
        <taxon>Bacteria</taxon>
        <taxon>Pseudomonadati</taxon>
        <taxon>Pseudomonadota</taxon>
        <taxon>Alphaproteobacteria</taxon>
        <taxon>Acetobacterales</taxon>
        <taxon>Acetobacteraceae</taxon>
        <taxon>environmental samples</taxon>
    </lineage>
</organism>
<name>A0A6J4IIZ1_9PROT</name>
<feature type="compositionally biased region" description="Basic residues" evidence="1">
    <location>
        <begin position="374"/>
        <end position="399"/>
    </location>
</feature>
<sequence>VLRHDRHCRRRAHGSPADALGAAGGGLPGHVRRLVQRHHARPLPPRHGARSGDQPAPGGQPDGDDLRRLGSRFADGGRGVGPVGAPAVPRRRSGGARGVHGGRSGFTDLLRRRRLGDARGRLRRRLHRRAHGGSLGPRGRPPARPGARLGDGGAVAHLAGGRAARRLDRRLCGLARCESRRGGGGAGGRARAVRDDPAAGRWAARGWRGGPQLPRRFVGPCGAAARHGRGRARLLRPHRRLLRHFPASDLRPVARRGGDPARGVRAGQHWGNGRGRATRRPPAQPAYHLRWRDVRFGRRRPRPVRLDGGRSRRIRGARVRLRVRQRDRPAEPDGGARQRAGRGPRHGAGPERHLGERRLARGGGPGRLDDGAPRLRRVRPAGRGRGGAGRRARAGRATV</sequence>
<feature type="region of interest" description="Disordered" evidence="1">
    <location>
        <begin position="251"/>
        <end position="285"/>
    </location>
</feature>
<feature type="region of interest" description="Disordered" evidence="1">
    <location>
        <begin position="129"/>
        <end position="153"/>
    </location>
</feature>
<feature type="compositionally biased region" description="Basic residues" evidence="1">
    <location>
        <begin position="311"/>
        <end position="323"/>
    </location>
</feature>
<feature type="region of interest" description="Disordered" evidence="1">
    <location>
        <begin position="41"/>
        <end position="104"/>
    </location>
</feature>
<feature type="region of interest" description="Disordered" evidence="1">
    <location>
        <begin position="178"/>
        <end position="197"/>
    </location>
</feature>
<reference evidence="2" key="1">
    <citation type="submission" date="2020-02" db="EMBL/GenBank/DDBJ databases">
        <authorList>
            <person name="Meier V. D."/>
        </authorList>
    </citation>
    <scope>NUCLEOTIDE SEQUENCE</scope>
    <source>
        <strain evidence="2">AVDCRST_MAG08</strain>
    </source>
</reference>
<dbReference type="EMBL" id="CADCTG010000172">
    <property type="protein sequence ID" value="CAA9251649.1"/>
    <property type="molecule type" value="Genomic_DNA"/>
</dbReference>
<feature type="non-terminal residue" evidence="2">
    <location>
        <position position="1"/>
    </location>
</feature>
<feature type="compositionally biased region" description="Gly residues" evidence="1">
    <location>
        <begin position="95"/>
        <end position="104"/>
    </location>
</feature>
<dbReference type="AlphaFoldDB" id="A0A6J4IIZ1"/>
<feature type="region of interest" description="Disordered" evidence="1">
    <location>
        <begin position="301"/>
        <end position="399"/>
    </location>
</feature>
<feature type="compositionally biased region" description="Basic and acidic residues" evidence="1">
    <location>
        <begin position="324"/>
        <end position="336"/>
    </location>
</feature>
<protein>
    <submittedName>
        <fullName evidence="2">Uncharacterized protein</fullName>
    </submittedName>
</protein>
<feature type="non-terminal residue" evidence="2">
    <location>
        <position position="399"/>
    </location>
</feature>
<proteinExistence type="predicted"/>
<feature type="compositionally biased region" description="Basic and acidic residues" evidence="1">
    <location>
        <begin position="348"/>
        <end position="359"/>
    </location>
</feature>
<accession>A0A6J4IIZ1</accession>
<gene>
    <name evidence="2" type="ORF">AVDCRST_MAG08-2123</name>
</gene>